<dbReference type="SUPFAM" id="SSF53850">
    <property type="entry name" value="Periplasmic binding protein-like II"/>
    <property type="match status" value="1"/>
</dbReference>
<dbReference type="InterPro" id="IPR005119">
    <property type="entry name" value="LysR_subst-bd"/>
</dbReference>
<evidence type="ECO:0000313" key="6">
    <source>
        <dbReference type="EMBL" id="UWX98546.1"/>
    </source>
</evidence>
<dbReference type="CDD" id="cd08417">
    <property type="entry name" value="PBP2_Nitroaromatics_like"/>
    <property type="match status" value="1"/>
</dbReference>
<dbReference type="InterPro" id="IPR036388">
    <property type="entry name" value="WH-like_DNA-bd_sf"/>
</dbReference>
<dbReference type="EMBL" id="CP104275">
    <property type="protein sequence ID" value="UWX98546.1"/>
    <property type="molecule type" value="Genomic_DNA"/>
</dbReference>
<protein>
    <submittedName>
        <fullName evidence="6">LysR family transcriptional regulator</fullName>
    </submittedName>
</protein>
<reference evidence="6" key="1">
    <citation type="submission" date="2022-09" db="EMBL/GenBank/DDBJ databases">
        <title>Novel species in genus Arthrobacter.</title>
        <authorList>
            <person name="Liu Y."/>
        </authorList>
    </citation>
    <scope>NUCLEOTIDE SEQUENCE</scope>
    <source>
        <strain evidence="6">Zg-Y815</strain>
    </source>
</reference>
<dbReference type="Gene3D" id="3.40.190.10">
    <property type="entry name" value="Periplasmic binding protein-like II"/>
    <property type="match status" value="2"/>
</dbReference>
<dbReference type="Pfam" id="PF00126">
    <property type="entry name" value="HTH_1"/>
    <property type="match status" value="1"/>
</dbReference>
<dbReference type="PANTHER" id="PTHR30118:SF15">
    <property type="entry name" value="TRANSCRIPTIONAL REGULATORY PROTEIN"/>
    <property type="match status" value="1"/>
</dbReference>
<dbReference type="InterPro" id="IPR036390">
    <property type="entry name" value="WH_DNA-bd_sf"/>
</dbReference>
<keyword evidence="7" id="KW-1185">Reference proteome</keyword>
<organism evidence="6 7">
    <name type="scientific">Arthrobacter zhaoxinii</name>
    <dbReference type="NCBI Taxonomy" id="2964616"/>
    <lineage>
        <taxon>Bacteria</taxon>
        <taxon>Bacillati</taxon>
        <taxon>Actinomycetota</taxon>
        <taxon>Actinomycetes</taxon>
        <taxon>Micrococcales</taxon>
        <taxon>Micrococcaceae</taxon>
        <taxon>Arthrobacter</taxon>
    </lineage>
</organism>
<feature type="domain" description="HTH lysR-type" evidence="5">
    <location>
        <begin position="4"/>
        <end position="61"/>
    </location>
</feature>
<name>A0ABY5YTU6_9MICC</name>
<dbReference type="InterPro" id="IPR050389">
    <property type="entry name" value="LysR-type_TF"/>
</dbReference>
<dbReference type="InterPro" id="IPR000847">
    <property type="entry name" value="LysR_HTH_N"/>
</dbReference>
<dbReference type="Pfam" id="PF03466">
    <property type="entry name" value="LysR_substrate"/>
    <property type="match status" value="1"/>
</dbReference>
<evidence type="ECO:0000256" key="4">
    <source>
        <dbReference type="ARBA" id="ARBA00023163"/>
    </source>
</evidence>
<dbReference type="PROSITE" id="PS50931">
    <property type="entry name" value="HTH_LYSR"/>
    <property type="match status" value="1"/>
</dbReference>
<dbReference type="RefSeq" id="WP_260653627.1">
    <property type="nucleotide sequence ID" value="NZ_CP104275.1"/>
</dbReference>
<dbReference type="InterPro" id="IPR037402">
    <property type="entry name" value="YidZ_PBP2"/>
</dbReference>
<accession>A0ABY5YTU6</accession>
<proteinExistence type="inferred from homology"/>
<keyword evidence="4" id="KW-0804">Transcription</keyword>
<keyword evidence="2" id="KW-0805">Transcription regulation</keyword>
<evidence type="ECO:0000256" key="2">
    <source>
        <dbReference type="ARBA" id="ARBA00023015"/>
    </source>
</evidence>
<dbReference type="PRINTS" id="PR00039">
    <property type="entry name" value="HTHLYSR"/>
</dbReference>
<comment type="similarity">
    <text evidence="1">Belongs to the LysR transcriptional regulatory family.</text>
</comment>
<dbReference type="PANTHER" id="PTHR30118">
    <property type="entry name" value="HTH-TYPE TRANSCRIPTIONAL REGULATOR LEUO-RELATED"/>
    <property type="match status" value="1"/>
</dbReference>
<evidence type="ECO:0000313" key="7">
    <source>
        <dbReference type="Proteomes" id="UP001059859"/>
    </source>
</evidence>
<dbReference type="Proteomes" id="UP001059859">
    <property type="component" value="Chromosome"/>
</dbReference>
<keyword evidence="3" id="KW-0238">DNA-binding</keyword>
<sequence>MKNMDLNLLPLLQVLLEVRNVTRTAERLKLSQPATSAALAKLRRHFDDELLVRSGRHYELTPFAQALVPVVDEAMLQIRRATRIRSGFEPLTSTRGFTISASDYASALIVGPLRRILREEAPGVSVDFVPNSGFTGQLAELTRTDLLVGPVGYGMQGTHRELFRDGFVAVTGTGNELLARESLTLQDLASVPQAVGYIGDGILTPADRLFDDRGLKRNTAAVVSGFLALPTLVEDTDLVALVPRMLAARSQRGADIAILELADSGAAALVEALYWHPSLAEDPAGMWLRSVVHRACYRLPEQWPARVHPVAVGLGDARVTYVG</sequence>
<evidence type="ECO:0000259" key="5">
    <source>
        <dbReference type="PROSITE" id="PS50931"/>
    </source>
</evidence>
<evidence type="ECO:0000256" key="3">
    <source>
        <dbReference type="ARBA" id="ARBA00023125"/>
    </source>
</evidence>
<evidence type="ECO:0000256" key="1">
    <source>
        <dbReference type="ARBA" id="ARBA00009437"/>
    </source>
</evidence>
<gene>
    <name evidence="6" type="ORF">N2K95_07865</name>
</gene>
<dbReference type="SUPFAM" id="SSF46785">
    <property type="entry name" value="Winged helix' DNA-binding domain"/>
    <property type="match status" value="1"/>
</dbReference>
<dbReference type="Gene3D" id="1.10.10.10">
    <property type="entry name" value="Winged helix-like DNA-binding domain superfamily/Winged helix DNA-binding domain"/>
    <property type="match status" value="1"/>
</dbReference>